<sequence>MRFWIYLQRLAKSFRPTSEAGMQSGRGGKQKHAEKKGGALDKGRRSRMDRLLTPLMVGGQGHTLSRCYCGDVRQERCCLMVHGDAGVSTRVHSRNTGSVSRYSRELYCYYTRLLTQLNSPMTSSFADRQ</sequence>
<dbReference type="AlphaFoldDB" id="A0A0D1ZCH1"/>
<reference evidence="2 3" key="1">
    <citation type="submission" date="2015-01" db="EMBL/GenBank/DDBJ databases">
        <title>The Genome Sequence of Cladophialophora immunda CBS83496.</title>
        <authorList>
            <consortium name="The Broad Institute Genomics Platform"/>
            <person name="Cuomo C."/>
            <person name="de Hoog S."/>
            <person name="Gorbushina A."/>
            <person name="Stielow B."/>
            <person name="Teixiera M."/>
            <person name="Abouelleil A."/>
            <person name="Chapman S.B."/>
            <person name="Priest M."/>
            <person name="Young S.K."/>
            <person name="Wortman J."/>
            <person name="Nusbaum C."/>
            <person name="Birren B."/>
        </authorList>
    </citation>
    <scope>NUCLEOTIDE SEQUENCE [LARGE SCALE GENOMIC DNA]</scope>
    <source>
        <strain evidence="2 3">CBS 83496</strain>
    </source>
</reference>
<gene>
    <name evidence="2" type="ORF">PV07_08604</name>
</gene>
<dbReference type="HOGENOM" id="CLU_1948605_0_0_1"/>
<name>A0A0D1ZCH1_9EURO</name>
<accession>A0A0D1ZCH1</accession>
<feature type="compositionally biased region" description="Basic and acidic residues" evidence="1">
    <location>
        <begin position="35"/>
        <end position="46"/>
    </location>
</feature>
<dbReference type="EMBL" id="KN847044">
    <property type="protein sequence ID" value="KIW25431.1"/>
    <property type="molecule type" value="Genomic_DNA"/>
</dbReference>
<evidence type="ECO:0000313" key="2">
    <source>
        <dbReference type="EMBL" id="KIW25431.1"/>
    </source>
</evidence>
<dbReference type="RefSeq" id="XP_016245647.1">
    <property type="nucleotide sequence ID" value="XM_016395791.1"/>
</dbReference>
<evidence type="ECO:0000313" key="3">
    <source>
        <dbReference type="Proteomes" id="UP000054466"/>
    </source>
</evidence>
<keyword evidence="3" id="KW-1185">Reference proteome</keyword>
<feature type="region of interest" description="Disordered" evidence="1">
    <location>
        <begin position="17"/>
        <end position="46"/>
    </location>
</feature>
<organism evidence="2 3">
    <name type="scientific">Cladophialophora immunda</name>
    <dbReference type="NCBI Taxonomy" id="569365"/>
    <lineage>
        <taxon>Eukaryota</taxon>
        <taxon>Fungi</taxon>
        <taxon>Dikarya</taxon>
        <taxon>Ascomycota</taxon>
        <taxon>Pezizomycotina</taxon>
        <taxon>Eurotiomycetes</taxon>
        <taxon>Chaetothyriomycetidae</taxon>
        <taxon>Chaetothyriales</taxon>
        <taxon>Herpotrichiellaceae</taxon>
        <taxon>Cladophialophora</taxon>
    </lineage>
</organism>
<protein>
    <submittedName>
        <fullName evidence="2">Uncharacterized protein</fullName>
    </submittedName>
</protein>
<dbReference type="Proteomes" id="UP000054466">
    <property type="component" value="Unassembled WGS sequence"/>
</dbReference>
<dbReference type="VEuPathDB" id="FungiDB:PV07_08604"/>
<dbReference type="GeneID" id="27347798"/>
<evidence type="ECO:0000256" key="1">
    <source>
        <dbReference type="SAM" id="MobiDB-lite"/>
    </source>
</evidence>
<proteinExistence type="predicted"/>